<gene>
    <name evidence="1" type="ORF">GJ744_002700</name>
</gene>
<name>A0A8H7AS66_9EURO</name>
<accession>A0A8H7AS66</accession>
<organism evidence="1 2">
    <name type="scientific">Endocarpon pusillum</name>
    <dbReference type="NCBI Taxonomy" id="364733"/>
    <lineage>
        <taxon>Eukaryota</taxon>
        <taxon>Fungi</taxon>
        <taxon>Dikarya</taxon>
        <taxon>Ascomycota</taxon>
        <taxon>Pezizomycotina</taxon>
        <taxon>Eurotiomycetes</taxon>
        <taxon>Chaetothyriomycetidae</taxon>
        <taxon>Verrucariales</taxon>
        <taxon>Verrucariaceae</taxon>
        <taxon>Endocarpon</taxon>
    </lineage>
</organism>
<sequence>MSCEEVSPLHQVSQLLRNLNLHLFASHPQPPMHMYSADINALSFEASLPCRKTLNSQLQHPNEFDLFTEHGYLRNPTTALSKMNPWVLKIEPVLHTRRPSTCEVAG</sequence>
<dbReference type="EMBL" id="JAACFV010000015">
    <property type="protein sequence ID" value="KAF7511987.1"/>
    <property type="molecule type" value="Genomic_DNA"/>
</dbReference>
<keyword evidence="2" id="KW-1185">Reference proteome</keyword>
<protein>
    <submittedName>
        <fullName evidence="1">Uncharacterized protein</fullName>
    </submittedName>
</protein>
<evidence type="ECO:0000313" key="1">
    <source>
        <dbReference type="EMBL" id="KAF7511987.1"/>
    </source>
</evidence>
<evidence type="ECO:0000313" key="2">
    <source>
        <dbReference type="Proteomes" id="UP000606974"/>
    </source>
</evidence>
<dbReference type="AlphaFoldDB" id="A0A8H7AS66"/>
<dbReference type="Proteomes" id="UP000606974">
    <property type="component" value="Unassembled WGS sequence"/>
</dbReference>
<reference evidence="1" key="1">
    <citation type="submission" date="2020-02" db="EMBL/GenBank/DDBJ databases">
        <authorList>
            <person name="Palmer J.M."/>
        </authorList>
    </citation>
    <scope>NUCLEOTIDE SEQUENCE</scope>
    <source>
        <strain evidence="1">EPUS1.4</strain>
        <tissue evidence="1">Thallus</tissue>
    </source>
</reference>
<proteinExistence type="predicted"/>
<comment type="caution">
    <text evidence="1">The sequence shown here is derived from an EMBL/GenBank/DDBJ whole genome shotgun (WGS) entry which is preliminary data.</text>
</comment>